<dbReference type="GO" id="GO:0003723">
    <property type="term" value="F:RNA binding"/>
    <property type="evidence" value="ECO:0007669"/>
    <property type="project" value="UniProtKB-UniRule"/>
</dbReference>
<dbReference type="CDD" id="cd02440">
    <property type="entry name" value="AdoMet_MTases"/>
    <property type="match status" value="1"/>
</dbReference>
<keyword evidence="5 7" id="KW-0949">S-adenosyl-L-methionine</keyword>
<dbReference type="PANTHER" id="PTHR11727:SF7">
    <property type="entry name" value="DIMETHYLADENOSINE TRANSFERASE-RELATED"/>
    <property type="match status" value="1"/>
</dbReference>
<dbReference type="PROSITE" id="PS51689">
    <property type="entry name" value="SAM_RNA_A_N6_MT"/>
    <property type="match status" value="1"/>
</dbReference>
<keyword evidence="2 7" id="KW-0698">rRNA processing</keyword>
<evidence type="ECO:0000256" key="3">
    <source>
        <dbReference type="ARBA" id="ARBA00022603"/>
    </source>
</evidence>
<evidence type="ECO:0000256" key="4">
    <source>
        <dbReference type="ARBA" id="ARBA00022679"/>
    </source>
</evidence>
<feature type="binding site" evidence="7 8">
    <location>
        <position position="109"/>
    </location>
    <ligand>
        <name>S-adenosyl-L-methionine</name>
        <dbReference type="ChEBI" id="CHEBI:59789"/>
    </ligand>
</feature>
<dbReference type="HAMAP" id="MF_00607">
    <property type="entry name" value="16SrRNA_methyltr_A"/>
    <property type="match status" value="1"/>
</dbReference>
<protein>
    <recommendedName>
        <fullName evidence="7">Ribosomal RNA small subunit methyltransferase A</fullName>
        <ecNumber evidence="7">2.1.1.182</ecNumber>
    </recommendedName>
    <alternativeName>
        <fullName evidence="7">16S rRNA (adenine(1518)-N(6)/adenine(1519)-N(6))-dimethyltransferase</fullName>
    </alternativeName>
    <alternativeName>
        <fullName evidence="7">16S rRNA dimethyladenosine transferase</fullName>
    </alternativeName>
    <alternativeName>
        <fullName evidence="7">16S rRNA dimethylase</fullName>
    </alternativeName>
    <alternativeName>
        <fullName evidence="7">S-adenosylmethionine-6-N', N'-adenosyl(rRNA) dimethyltransferase</fullName>
    </alternativeName>
</protein>
<dbReference type="EC" id="2.1.1.182" evidence="7"/>
<comment type="similarity">
    <text evidence="7">Belongs to the class I-like SAM-binding methyltransferase superfamily. rRNA adenine N(6)-methyltransferase family. RsmA subfamily.</text>
</comment>
<evidence type="ECO:0000256" key="7">
    <source>
        <dbReference type="HAMAP-Rule" id="MF_00607"/>
    </source>
</evidence>
<feature type="binding site" evidence="7 8">
    <location>
        <position position="14"/>
    </location>
    <ligand>
        <name>S-adenosyl-L-methionine</name>
        <dbReference type="ChEBI" id="CHEBI:59789"/>
    </ligand>
</feature>
<dbReference type="InterPro" id="IPR001737">
    <property type="entry name" value="KsgA/Erm"/>
</dbReference>
<evidence type="ECO:0000256" key="1">
    <source>
        <dbReference type="ARBA" id="ARBA00022490"/>
    </source>
</evidence>
<dbReference type="Pfam" id="PF00398">
    <property type="entry name" value="RrnaAD"/>
    <property type="match status" value="1"/>
</dbReference>
<dbReference type="PATRIC" id="fig|1619042.3.peg.329"/>
<dbReference type="EMBL" id="LCMA01000008">
    <property type="protein sequence ID" value="KKU26559.1"/>
    <property type="molecule type" value="Genomic_DNA"/>
</dbReference>
<dbReference type="InterPro" id="IPR029063">
    <property type="entry name" value="SAM-dependent_MTases_sf"/>
</dbReference>
<dbReference type="InterPro" id="IPR011530">
    <property type="entry name" value="rRNA_adenine_dimethylase"/>
</dbReference>
<dbReference type="AlphaFoldDB" id="A0A0G1P0Y1"/>
<comment type="catalytic activity">
    <reaction evidence="7">
        <text>adenosine(1518)/adenosine(1519) in 16S rRNA + 4 S-adenosyl-L-methionine = N(6)-dimethyladenosine(1518)/N(6)-dimethyladenosine(1519) in 16S rRNA + 4 S-adenosyl-L-homocysteine + 4 H(+)</text>
        <dbReference type="Rhea" id="RHEA:19609"/>
        <dbReference type="Rhea" id="RHEA-COMP:10232"/>
        <dbReference type="Rhea" id="RHEA-COMP:10233"/>
        <dbReference type="ChEBI" id="CHEBI:15378"/>
        <dbReference type="ChEBI" id="CHEBI:57856"/>
        <dbReference type="ChEBI" id="CHEBI:59789"/>
        <dbReference type="ChEBI" id="CHEBI:74411"/>
        <dbReference type="ChEBI" id="CHEBI:74493"/>
        <dbReference type="EC" id="2.1.1.182"/>
    </reaction>
</comment>
<comment type="caution">
    <text evidence="10">The sequence shown here is derived from an EMBL/GenBank/DDBJ whole genome shotgun (WGS) entry which is preliminary data.</text>
</comment>
<evidence type="ECO:0000313" key="11">
    <source>
        <dbReference type="Proteomes" id="UP000034175"/>
    </source>
</evidence>
<feature type="binding site" evidence="7 8">
    <location>
        <position position="88"/>
    </location>
    <ligand>
        <name>S-adenosyl-L-methionine</name>
        <dbReference type="ChEBI" id="CHEBI:59789"/>
    </ligand>
</feature>
<evidence type="ECO:0000259" key="9">
    <source>
        <dbReference type="SMART" id="SM00650"/>
    </source>
</evidence>
<dbReference type="Gene3D" id="1.10.8.100">
    <property type="entry name" value="Ribosomal RNA adenine dimethylase-like, domain 2"/>
    <property type="match status" value="1"/>
</dbReference>
<keyword evidence="3 7" id="KW-0489">Methyltransferase</keyword>
<dbReference type="GO" id="GO:0052908">
    <property type="term" value="F:16S rRNA (adenine(1518)-N(6)/adenine(1519)-N(6))-dimethyltransferase activity"/>
    <property type="evidence" value="ECO:0007669"/>
    <property type="project" value="UniProtKB-EC"/>
</dbReference>
<feature type="binding site" evidence="7 8">
    <location>
        <position position="12"/>
    </location>
    <ligand>
        <name>S-adenosyl-L-methionine</name>
        <dbReference type="ChEBI" id="CHEBI:59789"/>
    </ligand>
</feature>
<dbReference type="InterPro" id="IPR020596">
    <property type="entry name" value="rRNA_Ade_Mease_Trfase_CS"/>
</dbReference>
<evidence type="ECO:0000256" key="8">
    <source>
        <dbReference type="PROSITE-ProRule" id="PRU01026"/>
    </source>
</evidence>
<proteinExistence type="inferred from homology"/>
<dbReference type="PROSITE" id="PS01131">
    <property type="entry name" value="RRNA_A_DIMETH"/>
    <property type="match status" value="1"/>
</dbReference>
<gene>
    <name evidence="7" type="primary">rsmA</name>
    <name evidence="7" type="synonym">ksgA</name>
    <name evidence="10" type="ORF">UX39_C0008G0022</name>
</gene>
<accession>A0A0G1P0Y1</accession>
<sequence length="260" mass="28665">MALAKKRSLGQNFLRSKKAIAKIVEAGKIVAGEIVLEAGPGEGILTAALLEAGAKVIAVEKDRRLIPTLQQKFSAEISCGQLTLVEADVLEFDVKSQLSKVNCYKIIANIPYYITGAFIRKFLEAEIQPSTMVILVQKEVAQRIVARDKKESILSISVKAYGTPRYIQTVKAGSFSPAPNVDSAVLAIENISKDWLSGVDEKRFFEIVKAGFAHKRKMISGNLKPILENQTEEKISQCDIKTKARAEELTLENWLCLSKN</sequence>
<dbReference type="InterPro" id="IPR023165">
    <property type="entry name" value="rRNA_Ade_diMease-like_C"/>
</dbReference>
<keyword evidence="1 7" id="KW-0963">Cytoplasm</keyword>
<dbReference type="NCBIfam" id="TIGR00755">
    <property type="entry name" value="ksgA"/>
    <property type="match status" value="1"/>
</dbReference>
<dbReference type="GO" id="GO:0005829">
    <property type="term" value="C:cytosol"/>
    <property type="evidence" value="ECO:0007669"/>
    <property type="project" value="TreeGrafter"/>
</dbReference>
<dbReference type="SUPFAM" id="SSF53335">
    <property type="entry name" value="S-adenosyl-L-methionine-dependent methyltransferases"/>
    <property type="match status" value="1"/>
</dbReference>
<dbReference type="Proteomes" id="UP000034175">
    <property type="component" value="Unassembled WGS sequence"/>
</dbReference>
<dbReference type="InterPro" id="IPR020598">
    <property type="entry name" value="rRNA_Ade_methylase_Trfase_N"/>
</dbReference>
<keyword evidence="4 7" id="KW-0808">Transferase</keyword>
<keyword evidence="6 7" id="KW-0694">RNA-binding</keyword>
<name>A0A0G1P0Y1_9BACT</name>
<evidence type="ECO:0000256" key="6">
    <source>
        <dbReference type="ARBA" id="ARBA00022884"/>
    </source>
</evidence>
<dbReference type="PANTHER" id="PTHR11727">
    <property type="entry name" value="DIMETHYLADENOSINE TRANSFERASE"/>
    <property type="match status" value="1"/>
</dbReference>
<comment type="function">
    <text evidence="7">Specifically dimethylates two adjacent adenosines (A1518 and A1519) in the loop of a conserved hairpin near the 3'-end of 16S rRNA in the 30S particle. May play a critical role in biogenesis of 30S subunits.</text>
</comment>
<comment type="subcellular location">
    <subcellularLocation>
        <location evidence="7">Cytoplasm</location>
    </subcellularLocation>
</comment>
<evidence type="ECO:0000313" key="10">
    <source>
        <dbReference type="EMBL" id="KKU26559.1"/>
    </source>
</evidence>
<evidence type="ECO:0000256" key="2">
    <source>
        <dbReference type="ARBA" id="ARBA00022552"/>
    </source>
</evidence>
<dbReference type="Gene3D" id="3.40.50.150">
    <property type="entry name" value="Vaccinia Virus protein VP39"/>
    <property type="match status" value="1"/>
</dbReference>
<feature type="binding site" evidence="7 8">
    <location>
        <position position="39"/>
    </location>
    <ligand>
        <name>S-adenosyl-L-methionine</name>
        <dbReference type="ChEBI" id="CHEBI:59789"/>
    </ligand>
</feature>
<feature type="binding site" evidence="7 8">
    <location>
        <position position="60"/>
    </location>
    <ligand>
        <name>S-adenosyl-L-methionine</name>
        <dbReference type="ChEBI" id="CHEBI:59789"/>
    </ligand>
</feature>
<dbReference type="SMART" id="SM00650">
    <property type="entry name" value="rADc"/>
    <property type="match status" value="1"/>
</dbReference>
<feature type="domain" description="Ribosomal RNA adenine methylase transferase N-terminal" evidence="9">
    <location>
        <begin position="19"/>
        <end position="192"/>
    </location>
</feature>
<evidence type="ECO:0000256" key="5">
    <source>
        <dbReference type="ARBA" id="ARBA00022691"/>
    </source>
</evidence>
<organism evidence="10 11">
    <name type="scientific">Candidatus Magasanikbacteria bacterium GW2011_GWA2_46_17</name>
    <dbReference type="NCBI Taxonomy" id="1619042"/>
    <lineage>
        <taxon>Bacteria</taxon>
        <taxon>Candidatus Magasanikiibacteriota</taxon>
    </lineage>
</organism>
<reference evidence="10 11" key="1">
    <citation type="journal article" date="2015" name="Nature">
        <title>rRNA introns, odd ribosomes, and small enigmatic genomes across a large radiation of phyla.</title>
        <authorList>
            <person name="Brown C.T."/>
            <person name="Hug L.A."/>
            <person name="Thomas B.C."/>
            <person name="Sharon I."/>
            <person name="Castelle C.J."/>
            <person name="Singh A."/>
            <person name="Wilkins M.J."/>
            <person name="Williams K.H."/>
            <person name="Banfield J.F."/>
        </authorList>
    </citation>
    <scope>NUCLEOTIDE SEQUENCE [LARGE SCALE GENOMIC DNA]</scope>
</reference>